<reference evidence="1" key="2">
    <citation type="submission" date="2022-11" db="EMBL/GenBank/DDBJ databases">
        <title>Role of the vibriolysin VemA secreted by the emergent pathogen Vibrio europaeus in the colonization of Manila clam mucus.</title>
        <authorList>
            <person name="Martinez C."/>
            <person name="Rodriguez S."/>
            <person name="Vences A."/>
            <person name="Barja J.L."/>
            <person name="Toranzo A.E."/>
            <person name="Dubert J."/>
        </authorList>
    </citation>
    <scope>NUCLEOTIDE SEQUENCE</scope>
    <source>
        <strain evidence="1">3454</strain>
    </source>
</reference>
<sequence>MSAKTTLARMVNPNRANLIKWFSYRFIGSSAQAAECLTRVAIERKYIPSRAAPPGESLKRWVKDNQAPQWACRAAFDYLIDNQWRPDDEQSKAIAARYLLLNGHRVTREWTELIEPWLNIAQQANREIDS</sequence>
<evidence type="ECO:0000313" key="3">
    <source>
        <dbReference type="Proteomes" id="UP000094761"/>
    </source>
</evidence>
<name>A0A178J4L2_9VIBR</name>
<keyword evidence="2" id="KW-0614">Plasmid</keyword>
<geneLocation type="plasmid" evidence="2 3">
    <name>p57_like</name>
</geneLocation>
<dbReference type="GeneID" id="23448077"/>
<proteinExistence type="predicted"/>
<dbReference type="Proteomes" id="UP000094761">
    <property type="component" value="Plasmid p57_like"/>
</dbReference>
<dbReference type="OrthoDB" id="5879151at2"/>
<evidence type="ECO:0000313" key="2">
    <source>
        <dbReference type="EMBL" id="OAM96597.1"/>
    </source>
</evidence>
<protein>
    <submittedName>
        <fullName evidence="2">Uncharacterized protein</fullName>
    </submittedName>
</protein>
<dbReference type="EMBL" id="JAPFIT010000022">
    <property type="protein sequence ID" value="MDC5742363.1"/>
    <property type="molecule type" value="Genomic_DNA"/>
</dbReference>
<dbReference type="AlphaFoldDB" id="A0A178J4L2"/>
<organism evidence="2 3">
    <name type="scientific">Vibrio europaeus</name>
    <dbReference type="NCBI Taxonomy" id="300876"/>
    <lineage>
        <taxon>Bacteria</taxon>
        <taxon>Pseudomonadati</taxon>
        <taxon>Pseudomonadota</taxon>
        <taxon>Gammaproteobacteria</taxon>
        <taxon>Vibrionales</taxon>
        <taxon>Vibrionaceae</taxon>
        <taxon>Vibrio</taxon>
        <taxon>Vibrio oreintalis group</taxon>
    </lineage>
</organism>
<evidence type="ECO:0000313" key="4">
    <source>
        <dbReference type="Proteomes" id="UP001150001"/>
    </source>
</evidence>
<dbReference type="RefSeq" id="WP_004744716.1">
    <property type="nucleotide sequence ID" value="NZ_CM004621.1"/>
</dbReference>
<gene>
    <name evidence="2" type="ORF">AZ468_24820</name>
    <name evidence="1" type="ORF">OPW20_20015</name>
</gene>
<dbReference type="EMBL" id="LUAX01000009">
    <property type="protein sequence ID" value="OAM96597.1"/>
    <property type="molecule type" value="Genomic_DNA"/>
</dbReference>
<reference evidence="2 3" key="1">
    <citation type="submission" date="2016-03" db="EMBL/GenBank/DDBJ databases">
        <title>Draft genome sequence of the Vibrio tubiashii subs. europaeus.</title>
        <authorList>
            <person name="Spinard E."/>
            <person name="Dubert J."/>
            <person name="Nelson D.R."/>
            <person name="Barja J.L."/>
        </authorList>
    </citation>
    <scope>NUCLEOTIDE SEQUENCE [LARGE SCALE GENOMIC DNA]</scope>
    <source>
        <strain evidence="3">PP-638</strain>
        <strain evidence="2">PP2-638</strain>
        <plasmid evidence="2">p57_like</plasmid>
        <plasmid evidence="3">Plasmid p57_like</plasmid>
    </source>
</reference>
<keyword evidence="4" id="KW-1185">Reference proteome</keyword>
<accession>A0A178J4L2</accession>
<comment type="caution">
    <text evidence="2">The sequence shown here is derived from an EMBL/GenBank/DDBJ whole genome shotgun (WGS) entry which is preliminary data.</text>
</comment>
<dbReference type="GeneID" id="78073985"/>
<evidence type="ECO:0000313" key="1">
    <source>
        <dbReference type="EMBL" id="MDC5742363.1"/>
    </source>
</evidence>
<dbReference type="Proteomes" id="UP001150001">
    <property type="component" value="Unassembled WGS sequence"/>
</dbReference>